<evidence type="ECO:0000313" key="4">
    <source>
        <dbReference type="Proteomes" id="UP000243459"/>
    </source>
</evidence>
<dbReference type="GO" id="GO:0003723">
    <property type="term" value="F:RNA binding"/>
    <property type="evidence" value="ECO:0007669"/>
    <property type="project" value="InterPro"/>
</dbReference>
<dbReference type="PANTHER" id="PTHR47926">
    <property type="entry name" value="PENTATRICOPEPTIDE REPEAT-CONTAINING PROTEIN"/>
    <property type="match status" value="1"/>
</dbReference>
<keyword evidence="2" id="KW-1133">Transmembrane helix</keyword>
<keyword evidence="2" id="KW-0812">Transmembrane</keyword>
<dbReference type="InterPro" id="IPR046960">
    <property type="entry name" value="PPR_At4g14850-like_plant"/>
</dbReference>
<keyword evidence="1" id="KW-0677">Repeat</keyword>
<evidence type="ECO:0008006" key="5">
    <source>
        <dbReference type="Google" id="ProtNLM"/>
    </source>
</evidence>
<proteinExistence type="predicted"/>
<sequence>MRTTGIIGDKITIVILVLACAHLGALELGKWMHLYIQREDIEVDTVLGIALIDMYAKHGCVETSIEVFKEMPCKDVVSWTALIGGLAASGLGGRALRKGHFYFDSMSKVYNIETTTEHYGWIADLFGEIHEFVDGDSPDKRMVNVFVMIEDMISRLNDRVYDSKKSKALFNMDDEEVEDGLHC</sequence>
<dbReference type="Proteomes" id="UP000243459">
    <property type="component" value="Chromosome 1"/>
</dbReference>
<name>A0A5P1FVE3_ASPOF</name>
<organism evidence="3 4">
    <name type="scientific">Asparagus officinalis</name>
    <name type="common">Garden asparagus</name>
    <dbReference type="NCBI Taxonomy" id="4686"/>
    <lineage>
        <taxon>Eukaryota</taxon>
        <taxon>Viridiplantae</taxon>
        <taxon>Streptophyta</taxon>
        <taxon>Embryophyta</taxon>
        <taxon>Tracheophyta</taxon>
        <taxon>Spermatophyta</taxon>
        <taxon>Magnoliopsida</taxon>
        <taxon>Liliopsida</taxon>
        <taxon>Asparagales</taxon>
        <taxon>Asparagaceae</taxon>
        <taxon>Asparagoideae</taxon>
        <taxon>Asparagus</taxon>
    </lineage>
</organism>
<evidence type="ECO:0000313" key="3">
    <source>
        <dbReference type="EMBL" id="ONK80710.1"/>
    </source>
</evidence>
<dbReference type="Pfam" id="PF01535">
    <property type="entry name" value="PPR"/>
    <property type="match status" value="2"/>
</dbReference>
<dbReference type="NCBIfam" id="TIGR00756">
    <property type="entry name" value="PPR"/>
    <property type="match status" value="1"/>
</dbReference>
<reference evidence="4" key="1">
    <citation type="journal article" date="2017" name="Nat. Commun.">
        <title>The asparagus genome sheds light on the origin and evolution of a young Y chromosome.</title>
        <authorList>
            <person name="Harkess A."/>
            <person name="Zhou J."/>
            <person name="Xu C."/>
            <person name="Bowers J.E."/>
            <person name="Van der Hulst R."/>
            <person name="Ayyampalayam S."/>
            <person name="Mercati F."/>
            <person name="Riccardi P."/>
            <person name="McKain M.R."/>
            <person name="Kakrana A."/>
            <person name="Tang H."/>
            <person name="Ray J."/>
            <person name="Groenendijk J."/>
            <person name="Arikit S."/>
            <person name="Mathioni S.M."/>
            <person name="Nakano M."/>
            <person name="Shan H."/>
            <person name="Telgmann-Rauber A."/>
            <person name="Kanno A."/>
            <person name="Yue Z."/>
            <person name="Chen H."/>
            <person name="Li W."/>
            <person name="Chen Y."/>
            <person name="Xu X."/>
            <person name="Zhang Y."/>
            <person name="Luo S."/>
            <person name="Chen H."/>
            <person name="Gao J."/>
            <person name="Mao Z."/>
            <person name="Pires J.C."/>
            <person name="Luo M."/>
            <person name="Kudrna D."/>
            <person name="Wing R.A."/>
            <person name="Meyers B.C."/>
            <person name="Yi K."/>
            <person name="Kong H."/>
            <person name="Lavrijsen P."/>
            <person name="Sunseri F."/>
            <person name="Falavigna A."/>
            <person name="Ye Y."/>
            <person name="Leebens-Mack J.H."/>
            <person name="Chen G."/>
        </authorList>
    </citation>
    <scope>NUCLEOTIDE SEQUENCE [LARGE SCALE GENOMIC DNA]</scope>
    <source>
        <strain evidence="4">cv. DH0086</strain>
    </source>
</reference>
<feature type="transmembrane region" description="Helical" evidence="2">
    <location>
        <begin position="76"/>
        <end position="96"/>
    </location>
</feature>
<feature type="transmembrane region" description="Helical" evidence="2">
    <location>
        <begin position="7"/>
        <end position="25"/>
    </location>
</feature>
<evidence type="ECO:0000256" key="2">
    <source>
        <dbReference type="SAM" id="Phobius"/>
    </source>
</evidence>
<evidence type="ECO:0000256" key="1">
    <source>
        <dbReference type="ARBA" id="ARBA00022737"/>
    </source>
</evidence>
<protein>
    <recommendedName>
        <fullName evidence="5">Pentatricopeptide repeat-containing protein</fullName>
    </recommendedName>
</protein>
<dbReference type="AlphaFoldDB" id="A0A5P1FVE3"/>
<dbReference type="EMBL" id="CM007381">
    <property type="protein sequence ID" value="ONK80710.1"/>
    <property type="molecule type" value="Genomic_DNA"/>
</dbReference>
<dbReference type="InterPro" id="IPR011990">
    <property type="entry name" value="TPR-like_helical_dom_sf"/>
</dbReference>
<accession>A0A5P1FVE3</accession>
<dbReference type="GO" id="GO:0009451">
    <property type="term" value="P:RNA modification"/>
    <property type="evidence" value="ECO:0007669"/>
    <property type="project" value="InterPro"/>
</dbReference>
<gene>
    <name evidence="3" type="ORF">A4U43_C01F20890</name>
</gene>
<dbReference type="OMA" id="CVETSIE"/>
<dbReference type="Gene3D" id="1.25.40.10">
    <property type="entry name" value="Tetratricopeptide repeat domain"/>
    <property type="match status" value="1"/>
</dbReference>
<keyword evidence="4" id="KW-1185">Reference proteome</keyword>
<keyword evidence="2" id="KW-0472">Membrane</keyword>
<dbReference type="Gramene" id="ONK80710">
    <property type="protein sequence ID" value="ONK80710"/>
    <property type="gene ID" value="A4U43_C01F20890"/>
</dbReference>
<dbReference type="InterPro" id="IPR002885">
    <property type="entry name" value="PPR_rpt"/>
</dbReference>